<dbReference type="Gene3D" id="3.10.10.10">
    <property type="entry name" value="HIV Type 1 Reverse Transcriptase, subunit A, domain 1"/>
    <property type="match status" value="1"/>
</dbReference>
<dbReference type="Pfam" id="PF03732">
    <property type="entry name" value="Retrotrans_gag"/>
    <property type="match status" value="1"/>
</dbReference>
<comment type="caution">
    <text evidence="4">The sequence shown here is derived from an EMBL/GenBank/DDBJ whole genome shotgun (WGS) entry which is preliminary data.</text>
</comment>
<reference evidence="4" key="2">
    <citation type="journal article" date="2024" name="Plant">
        <title>Genomic evolution and insights into agronomic trait innovations of Sesamum species.</title>
        <authorList>
            <person name="Miao H."/>
            <person name="Wang L."/>
            <person name="Qu L."/>
            <person name="Liu H."/>
            <person name="Sun Y."/>
            <person name="Le M."/>
            <person name="Wang Q."/>
            <person name="Wei S."/>
            <person name="Zheng Y."/>
            <person name="Lin W."/>
            <person name="Duan Y."/>
            <person name="Cao H."/>
            <person name="Xiong S."/>
            <person name="Wang X."/>
            <person name="Wei L."/>
            <person name="Li C."/>
            <person name="Ma Q."/>
            <person name="Ju M."/>
            <person name="Zhao R."/>
            <person name="Li G."/>
            <person name="Mu C."/>
            <person name="Tian Q."/>
            <person name="Mei H."/>
            <person name="Zhang T."/>
            <person name="Gao T."/>
            <person name="Zhang H."/>
        </authorList>
    </citation>
    <scope>NUCLEOTIDE SEQUENCE</scope>
    <source>
        <strain evidence="4">KEN1</strain>
    </source>
</reference>
<gene>
    <name evidence="4" type="ORF">Slati_1523900</name>
</gene>
<accession>A0AAW2X869</accession>
<dbReference type="Gene3D" id="3.30.70.270">
    <property type="match status" value="1"/>
</dbReference>
<evidence type="ECO:0000313" key="4">
    <source>
        <dbReference type="EMBL" id="KAL0449675.1"/>
    </source>
</evidence>
<dbReference type="AlphaFoldDB" id="A0AAW2X869"/>
<dbReference type="Pfam" id="PF00078">
    <property type="entry name" value="RVT_1"/>
    <property type="match status" value="1"/>
</dbReference>
<dbReference type="PANTHER" id="PTHR24559:SF444">
    <property type="entry name" value="REVERSE TRANSCRIPTASE DOMAIN-CONTAINING PROTEIN"/>
    <property type="match status" value="1"/>
</dbReference>
<protein>
    <submittedName>
        <fullName evidence="4">Retrovirus-related Pol polyprotein from transposon gypsy</fullName>
    </submittedName>
</protein>
<feature type="region of interest" description="Disordered" evidence="1">
    <location>
        <begin position="1"/>
        <end position="82"/>
    </location>
</feature>
<evidence type="ECO:0000259" key="2">
    <source>
        <dbReference type="Pfam" id="PF00078"/>
    </source>
</evidence>
<dbReference type="PANTHER" id="PTHR24559">
    <property type="entry name" value="TRANSPOSON TY3-I GAG-POL POLYPROTEIN"/>
    <property type="match status" value="1"/>
</dbReference>
<feature type="compositionally biased region" description="Basic and acidic residues" evidence="1">
    <location>
        <begin position="257"/>
        <end position="287"/>
    </location>
</feature>
<evidence type="ECO:0000259" key="3">
    <source>
        <dbReference type="Pfam" id="PF03732"/>
    </source>
</evidence>
<reference evidence="4" key="1">
    <citation type="submission" date="2020-06" db="EMBL/GenBank/DDBJ databases">
        <authorList>
            <person name="Li T."/>
            <person name="Hu X."/>
            <person name="Zhang T."/>
            <person name="Song X."/>
            <person name="Zhang H."/>
            <person name="Dai N."/>
            <person name="Sheng W."/>
            <person name="Hou X."/>
            <person name="Wei L."/>
        </authorList>
    </citation>
    <scope>NUCLEOTIDE SEQUENCE</scope>
    <source>
        <strain evidence="4">KEN1</strain>
        <tissue evidence="4">Leaf</tissue>
    </source>
</reference>
<dbReference type="InterPro" id="IPR043502">
    <property type="entry name" value="DNA/RNA_pol_sf"/>
</dbReference>
<dbReference type="EMBL" id="JACGWN010000005">
    <property type="protein sequence ID" value="KAL0449675.1"/>
    <property type="molecule type" value="Genomic_DNA"/>
</dbReference>
<sequence>MEEAGRNALAQHERRTATPIVRDAPRRQLFREREIEREHDEASRGEPEKGHEAEGSEVGSSEKEKGKRRESGISRAKVDDVGRQIERLGKQIDDLKRRGEIVSQNRNSPFSNKILTEVVDPNFRMPDLPKYDGTKDPREHVTAFELVMNLYSQSSAINAKLFVTTLTGKAQEWFTSLPSGGIETFEQLMQKFTFHFASERKQKRSATYLFNIRQKEDESLKNFIGRGPFGDPPEDVEQLMRVAQKYIDEEEINAMKDGEWQRSKDRSRWKDSREKNVRVDKERDPPYRPKFHRYTPLATTRTKALMMLKDEIERLVRQGYFKEYKLERDESRDHKVGDRRNRSRSRSRDRFRGKEMEDRRNVGNRDNVSVKGIINMIAGGLGGGDSMRSRKQSLRTTREDRRKEWIMNVETEEEITFGPKDSAGKQGSQDDPMVIKLDIANFSVHKVLVDNDNPADIIFWDMLKRMGLEDSKLDLVQTPLVSFEGSEVASKGTIDLPVSMGEEPRRRTTMEARRCYNLSLRKGKQEERIKRKGEEEIERGETKRPKMERIEPVEEHRSIELIAGQPDKVTRIGSSMSKSMETMMIEFLRKSVDLFAWSPSDFKGIDPEVIVHRLNVDPMMRPIKQKKRSFGAERNRIIEEVGKLMEAGYISEVQYTDWLANVMIVPKASGKWRMCTDFTDLNKACPKDPYPLPRIDLLVDSTAGYELFSMTDAYQGYHQIFMAEEDRIKTSFITDRGIYCYNVMPFGLKNVGATYQRQERR</sequence>
<feature type="compositionally biased region" description="Basic and acidic residues" evidence="1">
    <location>
        <begin position="23"/>
        <end position="82"/>
    </location>
</feature>
<name>A0AAW2X869_9LAMI</name>
<dbReference type="InterPro" id="IPR053134">
    <property type="entry name" value="RNA-dir_DNA_polymerase"/>
</dbReference>
<dbReference type="InterPro" id="IPR043128">
    <property type="entry name" value="Rev_trsase/Diguanyl_cyclase"/>
</dbReference>
<dbReference type="InterPro" id="IPR005162">
    <property type="entry name" value="Retrotrans_gag_dom"/>
</dbReference>
<feature type="domain" description="Reverse transcriptase" evidence="2">
    <location>
        <begin position="665"/>
        <end position="757"/>
    </location>
</feature>
<proteinExistence type="predicted"/>
<feature type="region of interest" description="Disordered" evidence="1">
    <location>
        <begin position="257"/>
        <end position="295"/>
    </location>
</feature>
<dbReference type="CDD" id="cd01647">
    <property type="entry name" value="RT_LTR"/>
    <property type="match status" value="1"/>
</dbReference>
<evidence type="ECO:0000256" key="1">
    <source>
        <dbReference type="SAM" id="MobiDB-lite"/>
    </source>
</evidence>
<dbReference type="InterPro" id="IPR000477">
    <property type="entry name" value="RT_dom"/>
</dbReference>
<organism evidence="4">
    <name type="scientific">Sesamum latifolium</name>
    <dbReference type="NCBI Taxonomy" id="2727402"/>
    <lineage>
        <taxon>Eukaryota</taxon>
        <taxon>Viridiplantae</taxon>
        <taxon>Streptophyta</taxon>
        <taxon>Embryophyta</taxon>
        <taxon>Tracheophyta</taxon>
        <taxon>Spermatophyta</taxon>
        <taxon>Magnoliopsida</taxon>
        <taxon>eudicotyledons</taxon>
        <taxon>Gunneridae</taxon>
        <taxon>Pentapetalae</taxon>
        <taxon>asterids</taxon>
        <taxon>lamiids</taxon>
        <taxon>Lamiales</taxon>
        <taxon>Pedaliaceae</taxon>
        <taxon>Sesamum</taxon>
    </lineage>
</organism>
<feature type="domain" description="Retrotransposon gag" evidence="3">
    <location>
        <begin position="160"/>
        <end position="225"/>
    </location>
</feature>
<dbReference type="SUPFAM" id="SSF56672">
    <property type="entry name" value="DNA/RNA polymerases"/>
    <property type="match status" value="1"/>
</dbReference>
<feature type="region of interest" description="Disordered" evidence="1">
    <location>
        <begin position="329"/>
        <end position="363"/>
    </location>
</feature>